<gene>
    <name evidence="1" type="ORF">A2Y83_03600</name>
</gene>
<sequence>MNTAITKIQDGAIVLPKKMLGSWQGAKIVILPSAESIYIKKISKPSLDNLKPKLQKLGKLLNQKDIDAAIKLAKQKTYKSCP</sequence>
<protein>
    <submittedName>
        <fullName evidence="1">Uncharacterized protein</fullName>
    </submittedName>
</protein>
<reference evidence="1 2" key="1">
    <citation type="journal article" date="2016" name="Nat. Commun.">
        <title>Thousands of microbial genomes shed light on interconnected biogeochemical processes in an aquifer system.</title>
        <authorList>
            <person name="Anantharaman K."/>
            <person name="Brown C.T."/>
            <person name="Hug L.A."/>
            <person name="Sharon I."/>
            <person name="Castelle C.J."/>
            <person name="Probst A.J."/>
            <person name="Thomas B.C."/>
            <person name="Singh A."/>
            <person name="Wilkins M.J."/>
            <person name="Karaoz U."/>
            <person name="Brodie E.L."/>
            <person name="Williams K.H."/>
            <person name="Hubbard S.S."/>
            <person name="Banfield J.F."/>
        </authorList>
    </citation>
    <scope>NUCLEOTIDE SEQUENCE [LARGE SCALE GENOMIC DNA]</scope>
</reference>
<name>A0A1F5S6D5_9BACT</name>
<dbReference type="AlphaFoldDB" id="A0A1F5S6D5"/>
<accession>A0A1F5S6D5</accession>
<evidence type="ECO:0000313" key="1">
    <source>
        <dbReference type="EMBL" id="OGF22196.1"/>
    </source>
</evidence>
<comment type="caution">
    <text evidence="1">The sequence shown here is derived from an EMBL/GenBank/DDBJ whole genome shotgun (WGS) entry which is preliminary data.</text>
</comment>
<organism evidence="1 2">
    <name type="scientific">Candidatus Falkowbacteria bacterium RBG_13_39_14</name>
    <dbReference type="NCBI Taxonomy" id="1797985"/>
    <lineage>
        <taxon>Bacteria</taxon>
        <taxon>Candidatus Falkowiibacteriota</taxon>
    </lineage>
</organism>
<dbReference type="Proteomes" id="UP000178323">
    <property type="component" value="Unassembled WGS sequence"/>
</dbReference>
<proteinExistence type="predicted"/>
<dbReference type="EMBL" id="MFFS01000037">
    <property type="protein sequence ID" value="OGF22196.1"/>
    <property type="molecule type" value="Genomic_DNA"/>
</dbReference>
<dbReference type="STRING" id="1797985.A2Y83_03600"/>
<evidence type="ECO:0000313" key="2">
    <source>
        <dbReference type="Proteomes" id="UP000178323"/>
    </source>
</evidence>